<evidence type="ECO:0008006" key="3">
    <source>
        <dbReference type="Google" id="ProtNLM"/>
    </source>
</evidence>
<dbReference type="Proteomes" id="UP000076532">
    <property type="component" value="Unassembled WGS sequence"/>
</dbReference>
<dbReference type="OrthoDB" id="376826at2759"/>
<name>A0A166FKZ7_9AGAM</name>
<dbReference type="GO" id="GO:0005811">
    <property type="term" value="C:lipid droplet"/>
    <property type="evidence" value="ECO:0007669"/>
    <property type="project" value="TreeGrafter"/>
</dbReference>
<keyword evidence="2" id="KW-1185">Reference proteome</keyword>
<dbReference type="EMBL" id="KV417588">
    <property type="protein sequence ID" value="KZP16917.1"/>
    <property type="molecule type" value="Genomic_DNA"/>
</dbReference>
<dbReference type="PANTHER" id="PTHR14024:SF49">
    <property type="entry name" value="LIPID STORAGE DROPLETS SURFACE-BINDING PROTEIN 1"/>
    <property type="match status" value="1"/>
</dbReference>
<reference evidence="1 2" key="1">
    <citation type="journal article" date="2016" name="Mol. Biol. Evol.">
        <title>Comparative Genomics of Early-Diverging Mushroom-Forming Fungi Provides Insights into the Origins of Lignocellulose Decay Capabilities.</title>
        <authorList>
            <person name="Nagy L.G."/>
            <person name="Riley R."/>
            <person name="Tritt A."/>
            <person name="Adam C."/>
            <person name="Daum C."/>
            <person name="Floudas D."/>
            <person name="Sun H."/>
            <person name="Yadav J.S."/>
            <person name="Pangilinan J."/>
            <person name="Larsson K.H."/>
            <person name="Matsuura K."/>
            <person name="Barry K."/>
            <person name="Labutti K."/>
            <person name="Kuo R."/>
            <person name="Ohm R.A."/>
            <person name="Bhattacharya S.S."/>
            <person name="Shirouzu T."/>
            <person name="Yoshinaga Y."/>
            <person name="Martin F.M."/>
            <person name="Grigoriev I.V."/>
            <person name="Hibbett D.S."/>
        </authorList>
    </citation>
    <scope>NUCLEOTIDE SEQUENCE [LARGE SCALE GENOMIC DNA]</scope>
    <source>
        <strain evidence="1 2">CBS 109695</strain>
    </source>
</reference>
<dbReference type="Gene3D" id="1.20.120.20">
    <property type="entry name" value="Apolipoprotein"/>
    <property type="match status" value="1"/>
</dbReference>
<dbReference type="AlphaFoldDB" id="A0A166FKZ7"/>
<protein>
    <recommendedName>
        <fullName evidence="3">Lipid droplet-associated perilipin protein</fullName>
    </recommendedName>
</protein>
<organism evidence="1 2">
    <name type="scientific">Athelia psychrophila</name>
    <dbReference type="NCBI Taxonomy" id="1759441"/>
    <lineage>
        <taxon>Eukaryota</taxon>
        <taxon>Fungi</taxon>
        <taxon>Dikarya</taxon>
        <taxon>Basidiomycota</taxon>
        <taxon>Agaricomycotina</taxon>
        <taxon>Agaricomycetes</taxon>
        <taxon>Agaricomycetidae</taxon>
        <taxon>Atheliales</taxon>
        <taxon>Atheliaceae</taxon>
        <taxon>Athelia</taxon>
    </lineage>
</organism>
<sequence length="362" mass="38997">MATETETATTSPPTLTSLTRVASIPLISTSLDTIHATLSNNAYTKSPYHTATELAYSAWGYTEPLQARLAPLTTRADGYANKGLDAVESRYPYPFTAKPEEIATYARERRQSSISFVDKAIDERVKSPAKGVAQGIDQRFAPIVDYFEVQVNKLHSEAGPSSPTTTDPQYQYQRLYLLSRDLTENLYFYSNENFKQLQAHNIIVQRATATAQTITDLASSSLSSAHARIHALSATLQSELQRLQATTAALPAAFQSSTTELSAAIAELRETLAAKDVPLNEKAARVGAQVRERVSPLLAGVEGRARELVGLLSRKAEAVKEEAVHGYTNGVNGVRNGVDEAAKEVNGAVNGNGNGAVNGNGK</sequence>
<dbReference type="PANTHER" id="PTHR14024">
    <property type="entry name" value="PERILIPIN"/>
    <property type="match status" value="1"/>
</dbReference>
<dbReference type="GO" id="GO:0019915">
    <property type="term" value="P:lipid storage"/>
    <property type="evidence" value="ECO:0007669"/>
    <property type="project" value="TreeGrafter"/>
</dbReference>
<evidence type="ECO:0000313" key="2">
    <source>
        <dbReference type="Proteomes" id="UP000076532"/>
    </source>
</evidence>
<evidence type="ECO:0000313" key="1">
    <source>
        <dbReference type="EMBL" id="KZP16917.1"/>
    </source>
</evidence>
<accession>A0A166FKZ7</accession>
<proteinExistence type="predicted"/>
<gene>
    <name evidence="1" type="ORF">FIBSPDRAFT_747971</name>
</gene>
<dbReference type="STRING" id="436010.A0A166FKZ7"/>
<dbReference type="GO" id="GO:0005829">
    <property type="term" value="C:cytosol"/>
    <property type="evidence" value="ECO:0007669"/>
    <property type="project" value="TreeGrafter"/>
</dbReference>
<dbReference type="GO" id="GO:0010890">
    <property type="term" value="P:positive regulation of triglyceride storage"/>
    <property type="evidence" value="ECO:0007669"/>
    <property type="project" value="TreeGrafter"/>
</dbReference>